<dbReference type="SMART" id="SM00267">
    <property type="entry name" value="GGDEF"/>
    <property type="match status" value="1"/>
</dbReference>
<dbReference type="Pfam" id="PF13426">
    <property type="entry name" value="PAS_9"/>
    <property type="match status" value="1"/>
</dbReference>
<dbReference type="InterPro" id="IPR013656">
    <property type="entry name" value="PAS_4"/>
</dbReference>
<evidence type="ECO:0000259" key="4">
    <source>
        <dbReference type="PROSITE" id="PS50887"/>
    </source>
</evidence>
<feature type="domain" description="EAL" evidence="3">
    <location>
        <begin position="982"/>
        <end position="1236"/>
    </location>
</feature>
<feature type="domain" description="GGDEF" evidence="4">
    <location>
        <begin position="840"/>
        <end position="973"/>
    </location>
</feature>
<keyword evidence="6" id="KW-1185">Reference proteome</keyword>
<dbReference type="InterPro" id="IPR052155">
    <property type="entry name" value="Biofilm_reg_signaling"/>
</dbReference>
<dbReference type="InterPro" id="IPR003018">
    <property type="entry name" value="GAF"/>
</dbReference>
<organism evidence="5 6">
    <name type="scientific">Leptolyngbya subtilissima DQ-A4</name>
    <dbReference type="NCBI Taxonomy" id="2933933"/>
    <lineage>
        <taxon>Bacteria</taxon>
        <taxon>Bacillati</taxon>
        <taxon>Cyanobacteriota</taxon>
        <taxon>Cyanophyceae</taxon>
        <taxon>Leptolyngbyales</taxon>
        <taxon>Leptolyngbyaceae</taxon>
        <taxon>Leptolyngbya group</taxon>
        <taxon>Leptolyngbya</taxon>
    </lineage>
</organism>
<dbReference type="CDD" id="cd01948">
    <property type="entry name" value="EAL"/>
    <property type="match status" value="1"/>
</dbReference>
<dbReference type="Gene3D" id="3.30.450.40">
    <property type="match status" value="2"/>
</dbReference>
<dbReference type="CDD" id="cd00130">
    <property type="entry name" value="PAS"/>
    <property type="match status" value="3"/>
</dbReference>
<dbReference type="SMART" id="SM00065">
    <property type="entry name" value="GAF"/>
    <property type="match status" value="2"/>
</dbReference>
<accession>A0ABV0JZT9</accession>
<dbReference type="SMART" id="SM00091">
    <property type="entry name" value="PAS"/>
    <property type="match status" value="3"/>
</dbReference>
<dbReference type="InterPro" id="IPR000160">
    <property type="entry name" value="GGDEF_dom"/>
</dbReference>
<proteinExistence type="predicted"/>
<dbReference type="PROSITE" id="PS50883">
    <property type="entry name" value="EAL"/>
    <property type="match status" value="1"/>
</dbReference>
<dbReference type="InterPro" id="IPR035919">
    <property type="entry name" value="EAL_sf"/>
</dbReference>
<dbReference type="EMBL" id="JAMPKX010000001">
    <property type="protein sequence ID" value="MEP0946041.1"/>
    <property type="molecule type" value="Genomic_DNA"/>
</dbReference>
<dbReference type="SUPFAM" id="SSF55073">
    <property type="entry name" value="Nucleotide cyclase"/>
    <property type="match status" value="1"/>
</dbReference>
<dbReference type="PROSITE" id="PS50113">
    <property type="entry name" value="PAC"/>
    <property type="match status" value="3"/>
</dbReference>
<dbReference type="SMART" id="SM00052">
    <property type="entry name" value="EAL"/>
    <property type="match status" value="1"/>
</dbReference>
<dbReference type="Pfam" id="PF08448">
    <property type="entry name" value="PAS_4"/>
    <property type="match status" value="1"/>
</dbReference>
<dbReference type="Gene3D" id="3.30.70.270">
    <property type="match status" value="1"/>
</dbReference>
<dbReference type="InterPro" id="IPR000014">
    <property type="entry name" value="PAS"/>
</dbReference>
<dbReference type="Pfam" id="PF01590">
    <property type="entry name" value="GAF"/>
    <property type="match status" value="2"/>
</dbReference>
<dbReference type="InterPro" id="IPR001633">
    <property type="entry name" value="EAL_dom"/>
</dbReference>
<dbReference type="NCBIfam" id="TIGR00229">
    <property type="entry name" value="sensory_box"/>
    <property type="match status" value="3"/>
</dbReference>
<dbReference type="PROSITE" id="PS50112">
    <property type="entry name" value="PAS"/>
    <property type="match status" value="3"/>
</dbReference>
<dbReference type="InterPro" id="IPR035965">
    <property type="entry name" value="PAS-like_dom_sf"/>
</dbReference>
<feature type="domain" description="PAC" evidence="2">
    <location>
        <begin position="131"/>
        <end position="183"/>
    </location>
</feature>
<dbReference type="SMART" id="SM00086">
    <property type="entry name" value="PAC"/>
    <property type="match status" value="3"/>
</dbReference>
<dbReference type="SUPFAM" id="SSF141868">
    <property type="entry name" value="EAL domain-like"/>
    <property type="match status" value="1"/>
</dbReference>
<name>A0ABV0JZT9_9CYAN</name>
<dbReference type="PANTHER" id="PTHR44757">
    <property type="entry name" value="DIGUANYLATE CYCLASE DGCP"/>
    <property type="match status" value="1"/>
</dbReference>
<dbReference type="NCBIfam" id="TIGR00254">
    <property type="entry name" value="GGDEF"/>
    <property type="match status" value="1"/>
</dbReference>
<dbReference type="Pfam" id="PF00990">
    <property type="entry name" value="GGDEF"/>
    <property type="match status" value="1"/>
</dbReference>
<evidence type="ECO:0000259" key="3">
    <source>
        <dbReference type="PROSITE" id="PS50883"/>
    </source>
</evidence>
<sequence>MHDPEIHRVNSVVSLPSVGFSASNPALYWLTLALLNYSHKDGQTAFLALPSGTAAPQQLIDVMPGIVFQADGDAGWSMRYLSAGCYALTGYQPEELLNPDYPTSYNTITHAADLPRVLTKIQQAVDLDQAYEVEYRIHTRSGEEKWVWEKGSPIVDGQGQVNGIEGFITDITPLKQSEAALRQAEQALKAREDLLELVLDSIPQPLFWKDSQGRYLGCNQAFATAMGLSSPAEIVGSTDTALPYLNVEEAAYRTARDRLVMTQGIADLQAIEPQTYPDGHQGWVDCSRLPMRDADGTVIGVLCTFEDVTAEVASQQALQRREQTLATLAEIQRLLLAWQWDWQEPSILSIFAALGELAGASRVYYYELQGSQGAPLFLRQRVEWSAPGIGPTAGDPLFQTLPLDPIFTDWHTQLRQQQTINQLESDFSDLQRQLLSSPPSNVKSILLLPLILQNRLQGVMGFSNCVAPRPWAEADIDLLQVVTADLALALERRQTELSLKQAELKYRSMFENAVEGMFQSTPEGQYLTVNPMLARLYGYESPQDLMHTLVDINQQLYVQPGRRQEFTELIQAGGAVLGFESEVYRKDGAVVWIAESARAIYDDRNQLIGYEGTVEDITDRKRGEAAILRRDRLLQGVAEASQCLLTTTDMHQAIPQVLARLGDAATADRAYVYTHHPHSLTGEPAMTLRYEWTTPTTTPGIDQPHWQDQSYRALGLERWLTLLQQGQSICALTRHMPSAEQEVLLRDNILSILMVPIFIDGHLWGYIGFDACQQEWEWSASDESILVAVAASLGAALKRQQTEAQMCYQVYHDALTGLPNRTFFDQHLPQAIARTSQNEQMLAVIFLDLDHFKTINDTLSHAVGDLLLQQVTQRISAALRVEDIVARWGGDEFTLILPNLATASDAAKVARRIADQLTPPFLLQNHELHVTASLGIALFPQDGQDMTTLLQNADAAMYRAKQQGRNNYQFYTQSLSTEAAQRLKLETYLHHALGRDEFVLYYQPQVNVVSGVVVQMEALLRWQHPTLGLVAPNQFIPLAEENGLIVPIGEWVMRTACTQVMAWHRTGLPLVNLAVNLSARQLQHPNLVNVVTAVLNETGLPPTYLELEITETAAMADMAASIERLRDLRQLGVKISMDDFGTGYSCLSHLKQFPLDGIKIDRAFVKDLTHSSVDQAMVNAIIAMAKGLSLNLVAEGVETADQTLCLYELGCTEMQGYLFGYPQPAAKAVPYLQASHGQRWRLE</sequence>
<dbReference type="Pfam" id="PF08447">
    <property type="entry name" value="PAS_3"/>
    <property type="match status" value="1"/>
</dbReference>
<dbReference type="Pfam" id="PF00563">
    <property type="entry name" value="EAL"/>
    <property type="match status" value="1"/>
</dbReference>
<dbReference type="InterPro" id="IPR000700">
    <property type="entry name" value="PAS-assoc_C"/>
</dbReference>
<evidence type="ECO:0000313" key="5">
    <source>
        <dbReference type="EMBL" id="MEP0946041.1"/>
    </source>
</evidence>
<dbReference type="Proteomes" id="UP001482513">
    <property type="component" value="Unassembled WGS sequence"/>
</dbReference>
<dbReference type="SUPFAM" id="SSF55781">
    <property type="entry name" value="GAF domain-like"/>
    <property type="match status" value="2"/>
</dbReference>
<evidence type="ECO:0000259" key="2">
    <source>
        <dbReference type="PROSITE" id="PS50113"/>
    </source>
</evidence>
<dbReference type="InterPro" id="IPR029787">
    <property type="entry name" value="Nucleotide_cyclase"/>
</dbReference>
<dbReference type="PROSITE" id="PS50887">
    <property type="entry name" value="GGDEF"/>
    <property type="match status" value="1"/>
</dbReference>
<feature type="domain" description="PAS" evidence="1">
    <location>
        <begin position="58"/>
        <end position="128"/>
    </location>
</feature>
<dbReference type="InterPro" id="IPR001610">
    <property type="entry name" value="PAC"/>
</dbReference>
<feature type="domain" description="PAS" evidence="1">
    <location>
        <begin position="502"/>
        <end position="543"/>
    </location>
</feature>
<dbReference type="CDD" id="cd01949">
    <property type="entry name" value="GGDEF"/>
    <property type="match status" value="1"/>
</dbReference>
<comment type="caution">
    <text evidence="5">The sequence shown here is derived from an EMBL/GenBank/DDBJ whole genome shotgun (WGS) entry which is preliminary data.</text>
</comment>
<feature type="domain" description="PAS" evidence="1">
    <location>
        <begin position="191"/>
        <end position="229"/>
    </location>
</feature>
<dbReference type="RefSeq" id="WP_190694470.1">
    <property type="nucleotide sequence ID" value="NZ_JAMPKX010000001.1"/>
</dbReference>
<protein>
    <submittedName>
        <fullName evidence="5">EAL domain-containing protein</fullName>
    </submittedName>
</protein>
<dbReference type="PANTHER" id="PTHR44757:SF2">
    <property type="entry name" value="BIOFILM ARCHITECTURE MAINTENANCE PROTEIN MBAA"/>
    <property type="match status" value="1"/>
</dbReference>
<dbReference type="InterPro" id="IPR043128">
    <property type="entry name" value="Rev_trsase/Diguanyl_cyclase"/>
</dbReference>
<feature type="domain" description="PAC" evidence="2">
    <location>
        <begin position="264"/>
        <end position="320"/>
    </location>
</feature>
<dbReference type="InterPro" id="IPR029016">
    <property type="entry name" value="GAF-like_dom_sf"/>
</dbReference>
<evidence type="ECO:0000259" key="1">
    <source>
        <dbReference type="PROSITE" id="PS50112"/>
    </source>
</evidence>
<dbReference type="SUPFAM" id="SSF55785">
    <property type="entry name" value="PYP-like sensor domain (PAS domain)"/>
    <property type="match status" value="3"/>
</dbReference>
<reference evidence="5 6" key="1">
    <citation type="submission" date="2022-04" db="EMBL/GenBank/DDBJ databases">
        <title>Positive selection, recombination, and allopatry shape intraspecific diversity of widespread and dominant cyanobacteria.</title>
        <authorList>
            <person name="Wei J."/>
            <person name="Shu W."/>
            <person name="Hu C."/>
        </authorList>
    </citation>
    <scope>NUCLEOTIDE SEQUENCE [LARGE SCALE GENOMIC DNA]</scope>
    <source>
        <strain evidence="5 6">DQ-A4</strain>
    </source>
</reference>
<dbReference type="Gene3D" id="3.30.450.20">
    <property type="entry name" value="PAS domain"/>
    <property type="match status" value="3"/>
</dbReference>
<feature type="domain" description="PAC" evidence="2">
    <location>
        <begin position="577"/>
        <end position="629"/>
    </location>
</feature>
<evidence type="ECO:0000313" key="6">
    <source>
        <dbReference type="Proteomes" id="UP001482513"/>
    </source>
</evidence>
<dbReference type="InterPro" id="IPR013655">
    <property type="entry name" value="PAS_fold_3"/>
</dbReference>
<gene>
    <name evidence="5" type="ORF">NC992_04065</name>
</gene>
<dbReference type="Gene3D" id="3.20.20.450">
    <property type="entry name" value="EAL domain"/>
    <property type="match status" value="1"/>
</dbReference>